<dbReference type="Pfam" id="PF14528">
    <property type="entry name" value="LAGLIDADG_3"/>
    <property type="match status" value="1"/>
</dbReference>
<dbReference type="SUPFAM" id="SSF55608">
    <property type="entry name" value="Homing endonucleases"/>
    <property type="match status" value="1"/>
</dbReference>
<dbReference type="AlphaFoldDB" id="A0A0F9GVM9"/>
<dbReference type="InterPro" id="IPR027434">
    <property type="entry name" value="Homing_endonucl"/>
</dbReference>
<feature type="domain" description="Homing endonuclease LAGLIDADG" evidence="1">
    <location>
        <begin position="4"/>
        <end position="82"/>
    </location>
</feature>
<accession>A0A0F9GVM9</accession>
<dbReference type="EMBL" id="LAZR01016835">
    <property type="protein sequence ID" value="KKM02804.1"/>
    <property type="molecule type" value="Genomic_DNA"/>
</dbReference>
<name>A0A0F9GVM9_9ZZZZ</name>
<dbReference type="InterPro" id="IPR004860">
    <property type="entry name" value="LAGLIDADG_dom"/>
</dbReference>
<evidence type="ECO:0000313" key="2">
    <source>
        <dbReference type="EMBL" id="KKM02804.1"/>
    </source>
</evidence>
<protein>
    <recommendedName>
        <fullName evidence="1">Homing endonuclease LAGLIDADG domain-containing protein</fullName>
    </recommendedName>
</protein>
<proteinExistence type="predicted"/>
<dbReference type="Gene3D" id="3.10.28.10">
    <property type="entry name" value="Homing endonucleases"/>
    <property type="match status" value="1"/>
</dbReference>
<evidence type="ECO:0000259" key="1">
    <source>
        <dbReference type="Pfam" id="PF14528"/>
    </source>
</evidence>
<reference evidence="2" key="1">
    <citation type="journal article" date="2015" name="Nature">
        <title>Complex archaea that bridge the gap between prokaryotes and eukaryotes.</title>
        <authorList>
            <person name="Spang A."/>
            <person name="Saw J.H."/>
            <person name="Jorgensen S.L."/>
            <person name="Zaremba-Niedzwiedzka K."/>
            <person name="Martijn J."/>
            <person name="Lind A.E."/>
            <person name="van Eijk R."/>
            <person name="Schleper C."/>
            <person name="Guy L."/>
            <person name="Ettema T.J."/>
        </authorList>
    </citation>
    <scope>NUCLEOTIDE SEQUENCE</scope>
</reference>
<gene>
    <name evidence="2" type="ORF">LCGC14_1780760</name>
</gene>
<organism evidence="2">
    <name type="scientific">marine sediment metagenome</name>
    <dbReference type="NCBI Taxonomy" id="412755"/>
    <lineage>
        <taxon>unclassified sequences</taxon>
        <taxon>metagenomes</taxon>
        <taxon>ecological metagenomes</taxon>
    </lineage>
</organism>
<comment type="caution">
    <text evidence="2">The sequence shown here is derived from an EMBL/GenBank/DDBJ whole genome shotgun (WGS) entry which is preliminary data.</text>
</comment>
<sequence>MNTDLAWFAGVFDGEGSVVIGRSGGKYKLALSLVSVSRELIDRVKEIAGGRIITVYPKNARRTTWMWQLTGIEKIQRFLKQIFPFLTAKAKPAAIALVYPIVSRGGKVGRVGHNIHPLARLLQEECYKAIRFVNQGFQPFTEEFES</sequence>
<dbReference type="GO" id="GO:0004519">
    <property type="term" value="F:endonuclease activity"/>
    <property type="evidence" value="ECO:0007669"/>
    <property type="project" value="InterPro"/>
</dbReference>